<accession>A0A429X622</accession>
<dbReference type="InterPro" id="IPR014916">
    <property type="entry name" value="KapB"/>
</dbReference>
<dbReference type="Gene3D" id="2.30.30.430">
    <property type="entry name" value="Kinase associated protein B domain"/>
    <property type="match status" value="1"/>
</dbReference>
<comment type="caution">
    <text evidence="1">The sequence shown here is derived from an EMBL/GenBank/DDBJ whole genome shotgun (WGS) entry which is preliminary data.</text>
</comment>
<evidence type="ECO:0000313" key="2">
    <source>
        <dbReference type="Proteomes" id="UP000287296"/>
    </source>
</evidence>
<keyword evidence="1" id="KW-0808">Transferase</keyword>
<dbReference type="InterPro" id="IPR038080">
    <property type="entry name" value="KapB_sf"/>
</dbReference>
<protein>
    <submittedName>
        <fullName evidence="1">Kinase</fullName>
    </submittedName>
</protein>
<dbReference type="GO" id="GO:0016301">
    <property type="term" value="F:kinase activity"/>
    <property type="evidence" value="ECO:0007669"/>
    <property type="project" value="UniProtKB-KW"/>
</dbReference>
<reference evidence="1 2" key="1">
    <citation type="submission" date="2018-12" db="EMBL/GenBank/DDBJ databases">
        <authorList>
            <person name="Sun L."/>
            <person name="Chen Z."/>
        </authorList>
    </citation>
    <scope>NUCLEOTIDE SEQUENCE [LARGE SCALE GENOMIC DNA]</scope>
    <source>
        <strain evidence="1 2">LMG 29736</strain>
    </source>
</reference>
<dbReference type="Proteomes" id="UP000287296">
    <property type="component" value="Unassembled WGS sequence"/>
</dbReference>
<dbReference type="OrthoDB" id="2407789at2"/>
<sequence length="136" mass="15806">MENGQIVRAFRKTGAYIGELTKVQQDVCIVRVLAVLKHPMQGNLHHPREVEVPFFHERKAHAFREQIQVPSNMVRPYEDDIPKYEDSLQDAVQKLHDELASKPENPFSKRSLEALKILIPEYELMYGIEWPNIAKS</sequence>
<name>A0A429X622_SIMTE</name>
<gene>
    <name evidence="1" type="ORF">D5F11_014675</name>
</gene>
<dbReference type="AlphaFoldDB" id="A0A429X622"/>
<keyword evidence="1" id="KW-0418">Kinase</keyword>
<organism evidence="1 2">
    <name type="scientific">Siminovitchia terrae</name>
    <name type="common">Bacillus terrae</name>
    <dbReference type="NCBI Taxonomy" id="1914933"/>
    <lineage>
        <taxon>Bacteria</taxon>
        <taxon>Bacillati</taxon>
        <taxon>Bacillota</taxon>
        <taxon>Bacilli</taxon>
        <taxon>Bacillales</taxon>
        <taxon>Bacillaceae</taxon>
        <taxon>Siminovitchia</taxon>
    </lineage>
</organism>
<dbReference type="RefSeq" id="WP_120116874.1">
    <property type="nucleotide sequence ID" value="NZ_BORI01000001.1"/>
</dbReference>
<dbReference type="EMBL" id="QYTW02000015">
    <property type="protein sequence ID" value="RST58888.1"/>
    <property type="molecule type" value="Genomic_DNA"/>
</dbReference>
<dbReference type="SMART" id="SM01298">
    <property type="entry name" value="KapB"/>
    <property type="match status" value="1"/>
</dbReference>
<proteinExistence type="predicted"/>
<dbReference type="SUPFAM" id="SSF141251">
    <property type="entry name" value="Kinase-associated protein B-like"/>
    <property type="match status" value="1"/>
</dbReference>
<dbReference type="Pfam" id="PF08810">
    <property type="entry name" value="KapB"/>
    <property type="match status" value="1"/>
</dbReference>
<evidence type="ECO:0000313" key="1">
    <source>
        <dbReference type="EMBL" id="RST58888.1"/>
    </source>
</evidence>